<dbReference type="AlphaFoldDB" id="A0A6J6FZJ1"/>
<accession>A0A6J6FZJ1</accession>
<evidence type="ECO:0000313" key="1">
    <source>
        <dbReference type="EMBL" id="CAB4594472.1"/>
    </source>
</evidence>
<name>A0A6J6FZJ1_9ZZZZ</name>
<gene>
    <name evidence="1" type="ORF">UFOPK1826_00244</name>
</gene>
<dbReference type="EMBL" id="CAEZUN010000019">
    <property type="protein sequence ID" value="CAB4594472.1"/>
    <property type="molecule type" value="Genomic_DNA"/>
</dbReference>
<reference evidence="1" key="1">
    <citation type="submission" date="2020-05" db="EMBL/GenBank/DDBJ databases">
        <authorList>
            <person name="Chiriac C."/>
            <person name="Salcher M."/>
            <person name="Ghai R."/>
            <person name="Kavagutti S V."/>
        </authorList>
    </citation>
    <scope>NUCLEOTIDE SEQUENCE</scope>
</reference>
<sequence>MLFVLVSITATFLTVTGLSNSLNAVISSQRAQVAADAGALSCVIYGQDAVEQSVIKNNAMLISIIITANQCQVVAQFDGVSRDAFAMASSDSHLPTLQR</sequence>
<proteinExistence type="predicted"/>
<organism evidence="1">
    <name type="scientific">freshwater metagenome</name>
    <dbReference type="NCBI Taxonomy" id="449393"/>
    <lineage>
        <taxon>unclassified sequences</taxon>
        <taxon>metagenomes</taxon>
        <taxon>ecological metagenomes</taxon>
    </lineage>
</organism>
<protein>
    <submittedName>
        <fullName evidence="1">Unannotated protein</fullName>
    </submittedName>
</protein>